<dbReference type="CDD" id="cd10318">
    <property type="entry name" value="RGL11"/>
    <property type="match status" value="1"/>
</dbReference>
<dbReference type="Pfam" id="PF18370">
    <property type="entry name" value="RGI_lyase"/>
    <property type="match status" value="1"/>
</dbReference>
<feature type="signal peptide" evidence="1">
    <location>
        <begin position="1"/>
        <end position="20"/>
    </location>
</feature>
<evidence type="ECO:0000313" key="4">
    <source>
        <dbReference type="EMBL" id="MVN20808.1"/>
    </source>
</evidence>
<organism evidence="4 5">
    <name type="scientific">Mucilaginibacter arboris</name>
    <dbReference type="NCBI Taxonomy" id="2682090"/>
    <lineage>
        <taxon>Bacteria</taxon>
        <taxon>Pseudomonadati</taxon>
        <taxon>Bacteroidota</taxon>
        <taxon>Sphingobacteriia</taxon>
        <taxon>Sphingobacteriales</taxon>
        <taxon>Sphingobacteriaceae</taxon>
        <taxon>Mucilaginibacter</taxon>
    </lineage>
</organism>
<evidence type="ECO:0000259" key="3">
    <source>
        <dbReference type="Pfam" id="PF21348"/>
    </source>
</evidence>
<dbReference type="Pfam" id="PF21348">
    <property type="entry name" value="RGL11_C"/>
    <property type="match status" value="1"/>
</dbReference>
<dbReference type="InterPro" id="IPR013783">
    <property type="entry name" value="Ig-like_fold"/>
</dbReference>
<feature type="chain" id="PRO_5029515101" description="Rhamnogalacturonan I lyase beta-sheet domain-containing protein" evidence="1">
    <location>
        <begin position="21"/>
        <end position="654"/>
    </location>
</feature>
<dbReference type="Proteomes" id="UP000462014">
    <property type="component" value="Unassembled WGS sequence"/>
</dbReference>
<comment type="caution">
    <text evidence="4">The sequence shown here is derived from an EMBL/GenBank/DDBJ whole genome shotgun (WGS) entry which is preliminary data.</text>
</comment>
<dbReference type="AlphaFoldDB" id="A0A7K1SU83"/>
<dbReference type="InterPro" id="IPR049366">
    <property type="entry name" value="RGL11_C"/>
</dbReference>
<feature type="domain" description="Rhamnogalacturonan lyase family 11 C-terminal" evidence="3">
    <location>
        <begin position="128"/>
        <end position="634"/>
    </location>
</feature>
<dbReference type="SUPFAM" id="SSF69318">
    <property type="entry name" value="Integrin alpha N-terminal domain"/>
    <property type="match status" value="1"/>
</dbReference>
<evidence type="ECO:0000259" key="2">
    <source>
        <dbReference type="Pfam" id="PF18370"/>
    </source>
</evidence>
<evidence type="ECO:0008006" key="6">
    <source>
        <dbReference type="Google" id="ProtNLM"/>
    </source>
</evidence>
<dbReference type="Gene3D" id="2.60.40.10">
    <property type="entry name" value="Immunoglobulins"/>
    <property type="match status" value="1"/>
</dbReference>
<dbReference type="EMBL" id="WPIK01000003">
    <property type="protein sequence ID" value="MVN20808.1"/>
    <property type="molecule type" value="Genomic_DNA"/>
</dbReference>
<evidence type="ECO:0000313" key="5">
    <source>
        <dbReference type="Proteomes" id="UP000462014"/>
    </source>
</evidence>
<keyword evidence="1" id="KW-0732">Signal</keyword>
<proteinExistence type="predicted"/>
<evidence type="ECO:0000256" key="1">
    <source>
        <dbReference type="SAM" id="SignalP"/>
    </source>
</evidence>
<accession>A0A7K1SU83</accession>
<protein>
    <recommendedName>
        <fullName evidence="6">Rhamnogalacturonan I lyase beta-sheet domain-containing protein</fullName>
    </recommendedName>
</protein>
<dbReference type="InterPro" id="IPR028994">
    <property type="entry name" value="Integrin_alpha_N"/>
</dbReference>
<reference evidence="4 5" key="1">
    <citation type="submission" date="2019-12" db="EMBL/GenBank/DDBJ databases">
        <title>Mucilaginibacter sp. HMF7410 genome sequencing and assembly.</title>
        <authorList>
            <person name="Kang H."/>
            <person name="Cha I."/>
            <person name="Kim H."/>
            <person name="Joh K."/>
        </authorList>
    </citation>
    <scope>NUCLEOTIDE SEQUENCE [LARGE SCALE GENOMIC DNA]</scope>
    <source>
        <strain evidence="4 5">HMF7410</strain>
    </source>
</reference>
<dbReference type="PANTHER" id="PTHR43118:SF1">
    <property type="entry name" value="RHAMNOGALACTURONAN LYASE (EUROFUNG)"/>
    <property type="match status" value="1"/>
</dbReference>
<sequence>MNQNLRFCLLLILLPCCFYAEKTCAQRQMENLGRGVIAVRKSADSVYVGWRLLGTDPDEITFNLYRQSGNASPVKLNSSPIKQTTDFIDVKANSSEPNSYFVKPVLKGAEQQAGKAYTLAANSPIRQYISIPIQAPPPGEVMGSKFSYSANDVSVGDLDGDGEYELILKWDPSNSKNPPQKGFTGNQILDAYKMDGTRLWRIDLGKNIRSGAAYTQFLVYDLDGDGKAEIVCKTADGTIDGQGKIIGDATKDWRFKEPESDPKYGKIVEGPEYLTVFNGLTGAALATENYTPNRYPLDGWGGIGGNGGNDNTGGRPDRFSACVAYLDGVYPSVVMVRGWYGRSALSAWDFRNGKLTQRWIFDSKDAKNPYSGMGNHNLSVADMDGDGKDEICIGAMTVDDNGKGLYTTGLRHGDALHVSAMDPSKSGLQVFGIHESEEKTLALKTPGVAMFDAKTGKILWSLGPGVDVGRGVAADIDPTHAGFENWGGPGGLRDINGKTITEKAPSSTNFLVWWDADLTRELLDKNHIDKWNWKTETTDRLLTAENCVSNNGTKATPCLSADLFGDWREEVVWRTADNKELRIYTTTIPAKNRIYTLMHNPEYRLSIAWQNVAYNQPPHTDFFLGEGMAKPPRPKIYVLKEASVQIKNIKPAKP</sequence>
<feature type="domain" description="Rhamnogalacturonan I lyase beta-sheet" evidence="2">
    <location>
        <begin position="27"/>
        <end position="116"/>
    </location>
</feature>
<keyword evidence="5" id="KW-1185">Reference proteome</keyword>
<dbReference type="InterPro" id="IPR041624">
    <property type="entry name" value="RGI_lyase"/>
</dbReference>
<name>A0A7K1SU83_9SPHI</name>
<gene>
    <name evidence="4" type="ORF">GO621_04585</name>
</gene>
<dbReference type="InterPro" id="IPR034641">
    <property type="entry name" value="RGL11"/>
</dbReference>
<dbReference type="PANTHER" id="PTHR43118">
    <property type="entry name" value="RHAMNOGALACTURONAN LYASE (EUROFUNG)"/>
    <property type="match status" value="1"/>
</dbReference>